<dbReference type="OrthoDB" id="6532245at2759"/>
<keyword evidence="2 4" id="KW-1133">Transmembrane helix</keyword>
<dbReference type="AlphaFoldDB" id="A0A7R9L2B1"/>
<evidence type="ECO:0000256" key="2">
    <source>
        <dbReference type="ARBA" id="ARBA00022989"/>
    </source>
</evidence>
<feature type="transmembrane region" description="Helical" evidence="4">
    <location>
        <begin position="94"/>
        <end position="113"/>
    </location>
</feature>
<dbReference type="Gene3D" id="1.20.1560.10">
    <property type="entry name" value="ABC transporter type 1, transmembrane domain"/>
    <property type="match status" value="1"/>
</dbReference>
<feature type="domain" description="ABC transmembrane type-1" evidence="5">
    <location>
        <begin position="140"/>
        <end position="179"/>
    </location>
</feature>
<reference evidence="6" key="1">
    <citation type="submission" date="2020-11" db="EMBL/GenBank/DDBJ databases">
        <authorList>
            <person name="Tran Van P."/>
        </authorList>
    </citation>
    <scope>NUCLEOTIDE SEQUENCE</scope>
</reference>
<evidence type="ECO:0000259" key="5">
    <source>
        <dbReference type="PROSITE" id="PS50929"/>
    </source>
</evidence>
<dbReference type="EMBL" id="OC865850">
    <property type="protein sequence ID" value="CAD7632615.1"/>
    <property type="molecule type" value="Genomic_DNA"/>
</dbReference>
<gene>
    <name evidence="6" type="ORF">OSB1V03_LOCUS13017</name>
</gene>
<organism evidence="6">
    <name type="scientific">Medioppia subpectinata</name>
    <dbReference type="NCBI Taxonomy" id="1979941"/>
    <lineage>
        <taxon>Eukaryota</taxon>
        <taxon>Metazoa</taxon>
        <taxon>Ecdysozoa</taxon>
        <taxon>Arthropoda</taxon>
        <taxon>Chelicerata</taxon>
        <taxon>Arachnida</taxon>
        <taxon>Acari</taxon>
        <taxon>Acariformes</taxon>
        <taxon>Sarcoptiformes</taxon>
        <taxon>Oribatida</taxon>
        <taxon>Brachypylina</taxon>
        <taxon>Oppioidea</taxon>
        <taxon>Oppiidae</taxon>
        <taxon>Medioppia</taxon>
    </lineage>
</organism>
<sequence>MEHALQCIMALFTDMGCCLFYEIYGSVKAQINNKWINNDGKYVEQDMMVSCNAILNGQQLDEKYCKGLKGTSDMSPDCQKRVEVLASGADFHRLFNPVPVLLAAIVVWIYPLFVKGMRKDCLDFEDMSRCSQYDASKLMIAKLTDNRLRHMVEIISGMRVIKMYSWEQPFADLVAEARK</sequence>
<dbReference type="GO" id="GO:0005524">
    <property type="term" value="F:ATP binding"/>
    <property type="evidence" value="ECO:0007669"/>
    <property type="project" value="InterPro"/>
</dbReference>
<accession>A0A7R9L2B1</accession>
<evidence type="ECO:0000256" key="4">
    <source>
        <dbReference type="SAM" id="Phobius"/>
    </source>
</evidence>
<keyword evidence="1 4" id="KW-0812">Transmembrane</keyword>
<dbReference type="InterPro" id="IPR011527">
    <property type="entry name" value="ABC1_TM_dom"/>
</dbReference>
<dbReference type="PROSITE" id="PS50929">
    <property type="entry name" value="ABC_TM1F"/>
    <property type="match status" value="1"/>
</dbReference>
<protein>
    <recommendedName>
        <fullName evidence="5">ABC transmembrane type-1 domain-containing protein</fullName>
    </recommendedName>
</protein>
<evidence type="ECO:0000256" key="3">
    <source>
        <dbReference type="ARBA" id="ARBA00023136"/>
    </source>
</evidence>
<dbReference type="GO" id="GO:0140359">
    <property type="term" value="F:ABC-type transporter activity"/>
    <property type="evidence" value="ECO:0007669"/>
    <property type="project" value="InterPro"/>
</dbReference>
<evidence type="ECO:0000256" key="1">
    <source>
        <dbReference type="ARBA" id="ARBA00022692"/>
    </source>
</evidence>
<evidence type="ECO:0000313" key="7">
    <source>
        <dbReference type="Proteomes" id="UP000759131"/>
    </source>
</evidence>
<keyword evidence="3 4" id="KW-0472">Membrane</keyword>
<dbReference type="InterPro" id="IPR036640">
    <property type="entry name" value="ABC1_TM_sf"/>
</dbReference>
<keyword evidence="7" id="KW-1185">Reference proteome</keyword>
<name>A0A7R9L2B1_9ACAR</name>
<proteinExistence type="predicted"/>
<dbReference type="Proteomes" id="UP000759131">
    <property type="component" value="Unassembled WGS sequence"/>
</dbReference>
<dbReference type="GO" id="GO:0016020">
    <property type="term" value="C:membrane"/>
    <property type="evidence" value="ECO:0007669"/>
    <property type="project" value="InterPro"/>
</dbReference>
<evidence type="ECO:0000313" key="6">
    <source>
        <dbReference type="EMBL" id="CAD7632615.1"/>
    </source>
</evidence>
<dbReference type="EMBL" id="CAJPIZ010011275">
    <property type="protein sequence ID" value="CAG2113045.1"/>
    <property type="molecule type" value="Genomic_DNA"/>
</dbReference>